<reference evidence="8 10" key="1">
    <citation type="submission" date="2019-11" db="EMBL/GenBank/DDBJ databases">
        <title>Characterisation of Fundicoccus ignavus gen. nov. sp. nov., a novel genus of the family Aerococcaceae from bulk tank milk.</title>
        <authorList>
            <person name="Siebert A."/>
            <person name="Huptas C."/>
            <person name="Wenning M."/>
            <person name="Scherer S."/>
            <person name="Doll E.V."/>
        </authorList>
    </citation>
    <scope>NUCLEOTIDE SEQUENCE [LARGE SCALE GENOMIC DNA]</scope>
    <source>
        <strain evidence="8 10">DSM 109652</strain>
    </source>
</reference>
<evidence type="ECO:0000313" key="10">
    <source>
        <dbReference type="Proteomes" id="UP000440066"/>
    </source>
</evidence>
<reference evidence="9 11" key="2">
    <citation type="submission" date="2019-11" db="EMBL/GenBank/DDBJ databases">
        <title>Characterisation of Fundicoccus ignavus gen. nov. sp. nov., a novel genus of the family Aerococcaceae isolated from bulk tank milk.</title>
        <authorList>
            <person name="Siebert A."/>
            <person name="Huptas C."/>
            <person name="Wenning M."/>
            <person name="Scherer S."/>
            <person name="Doll E.V."/>
        </authorList>
    </citation>
    <scope>NUCLEOTIDE SEQUENCE [LARGE SCALE GENOMIC DNA]</scope>
    <source>
        <strain evidence="6 11">DSM 109653</strain>
        <strain evidence="7 9">WS4759</strain>
    </source>
</reference>
<dbReference type="EMBL" id="WJQT01000009">
    <property type="protein sequence ID" value="MRJ47464.1"/>
    <property type="molecule type" value="Genomic_DNA"/>
</dbReference>
<evidence type="ECO:0000259" key="5">
    <source>
        <dbReference type="Pfam" id="PF01266"/>
    </source>
</evidence>
<dbReference type="EMBL" id="WJQS01000001">
    <property type="protein sequence ID" value="MRI84325.1"/>
    <property type="molecule type" value="Genomic_DNA"/>
</dbReference>
<dbReference type="InterPro" id="IPR036188">
    <property type="entry name" value="FAD/NAD-bd_sf"/>
</dbReference>
<evidence type="ECO:0000313" key="11">
    <source>
        <dbReference type="Proteomes" id="UP000469870"/>
    </source>
</evidence>
<comment type="caution">
    <text evidence="7">The sequence shown here is derived from an EMBL/GenBank/DDBJ whole genome shotgun (WGS) entry which is preliminary data.</text>
</comment>
<dbReference type="InterPro" id="IPR006076">
    <property type="entry name" value="FAD-dep_OxRdtase"/>
</dbReference>
<dbReference type="AlphaFoldDB" id="A0A6I2GL46"/>
<proteinExistence type="inferred from homology"/>
<dbReference type="Gene3D" id="3.50.50.60">
    <property type="entry name" value="FAD/NAD(P)-binding domain"/>
    <property type="match status" value="1"/>
</dbReference>
<comment type="cofactor">
    <cofactor evidence="1">
        <name>FAD</name>
        <dbReference type="ChEBI" id="CHEBI:57692"/>
    </cofactor>
</comment>
<accession>A0A6I2GL46</accession>
<evidence type="ECO:0000313" key="8">
    <source>
        <dbReference type="EMBL" id="MRJ47464.1"/>
    </source>
</evidence>
<dbReference type="RefSeq" id="WP_153832539.1">
    <property type="nucleotide sequence ID" value="NZ_WJQR01000005.1"/>
</dbReference>
<evidence type="ECO:0000256" key="1">
    <source>
        <dbReference type="ARBA" id="ARBA00001974"/>
    </source>
</evidence>
<dbReference type="SUPFAM" id="SSF51971">
    <property type="entry name" value="Nucleotide-binding domain"/>
    <property type="match status" value="1"/>
</dbReference>
<evidence type="ECO:0000313" key="7">
    <source>
        <dbReference type="EMBL" id="MRI84325.1"/>
    </source>
</evidence>
<evidence type="ECO:0000256" key="2">
    <source>
        <dbReference type="ARBA" id="ARBA00009410"/>
    </source>
</evidence>
<dbReference type="Proteomes" id="UP000440066">
    <property type="component" value="Unassembled WGS sequence"/>
</dbReference>
<feature type="domain" description="FAD dependent oxidoreductase" evidence="5">
    <location>
        <begin position="7"/>
        <end position="351"/>
    </location>
</feature>
<dbReference type="PANTHER" id="PTHR13847:SF286">
    <property type="entry name" value="D-AMINO ACID DEHYDROGENASE"/>
    <property type="match status" value="1"/>
</dbReference>
<evidence type="ECO:0000256" key="4">
    <source>
        <dbReference type="ARBA" id="ARBA00023002"/>
    </source>
</evidence>
<dbReference type="Proteomes" id="UP000430975">
    <property type="component" value="Unassembled WGS sequence"/>
</dbReference>
<sequence>MTQTTIGIVGSGIVGSTAAYYLARAGYEVTVFDEGIGQATSASAGIICPWFTLRRNKPWYFLVSNGAEFYRDMMQDLQADGFDTSDIFQQDGALIMRDKENRIERDLTDGALKRETAPSIGHIETVRNEKLSDYFPLLTTDYDATFVEGGARINGRALVQTLQAAIEHFGGKLLRERAKTSFDAKGAVALSSPSLREQSFDRILLSAGPQLPSLLEPLGYEVDVTAHKGQLLSFYSEEWVDKHWPVIMLPGKLDLIPFNNGEIVVGATHEADMGYDLNFDEERLATLRSQAEAWLPAIKDMPVHRREVGSRAYTPDSAVLVGQVPNLSNVWAVSGLGASGLTSGPFLGHQWTQLVQNGDWRIKAEDFPIEQYIRLKSDTLNT</sequence>
<evidence type="ECO:0000256" key="3">
    <source>
        <dbReference type="ARBA" id="ARBA00022630"/>
    </source>
</evidence>
<dbReference type="SUPFAM" id="SSF54373">
    <property type="entry name" value="FAD-linked reductases, C-terminal domain"/>
    <property type="match status" value="1"/>
</dbReference>
<dbReference type="Proteomes" id="UP000469870">
    <property type="component" value="Unassembled WGS sequence"/>
</dbReference>
<gene>
    <name evidence="8" type="ORF">GF867_07790</name>
    <name evidence="7" type="ORF">GIY09_00210</name>
    <name evidence="6" type="ORF">GIY11_06355</name>
</gene>
<evidence type="ECO:0000313" key="6">
    <source>
        <dbReference type="EMBL" id="MRI81637.1"/>
    </source>
</evidence>
<organism evidence="7 9">
    <name type="scientific">Fundicoccus ignavus</name>
    <dbReference type="NCBI Taxonomy" id="2664442"/>
    <lineage>
        <taxon>Bacteria</taxon>
        <taxon>Bacillati</taxon>
        <taxon>Bacillota</taxon>
        <taxon>Bacilli</taxon>
        <taxon>Lactobacillales</taxon>
        <taxon>Aerococcaceae</taxon>
        <taxon>Fundicoccus</taxon>
    </lineage>
</organism>
<keyword evidence="9" id="KW-1185">Reference proteome</keyword>
<comment type="similarity">
    <text evidence="2">Belongs to the DadA oxidoreductase family.</text>
</comment>
<dbReference type="EMBL" id="WJQR01000005">
    <property type="protein sequence ID" value="MRI81637.1"/>
    <property type="molecule type" value="Genomic_DNA"/>
</dbReference>
<dbReference type="Gene3D" id="3.30.9.10">
    <property type="entry name" value="D-Amino Acid Oxidase, subunit A, domain 2"/>
    <property type="match status" value="1"/>
</dbReference>
<name>A0A6I2GL46_9LACT</name>
<evidence type="ECO:0000313" key="9">
    <source>
        <dbReference type="Proteomes" id="UP000430975"/>
    </source>
</evidence>
<dbReference type="GO" id="GO:0005737">
    <property type="term" value="C:cytoplasm"/>
    <property type="evidence" value="ECO:0007669"/>
    <property type="project" value="TreeGrafter"/>
</dbReference>
<protein>
    <submittedName>
        <fullName evidence="7">FAD-dependent oxidoreductase</fullName>
    </submittedName>
</protein>
<dbReference type="Pfam" id="PF01266">
    <property type="entry name" value="DAO"/>
    <property type="match status" value="1"/>
</dbReference>
<keyword evidence="3" id="KW-0285">Flavoprotein</keyword>
<keyword evidence="4" id="KW-0560">Oxidoreductase</keyword>
<dbReference type="PANTHER" id="PTHR13847">
    <property type="entry name" value="SARCOSINE DEHYDROGENASE-RELATED"/>
    <property type="match status" value="1"/>
</dbReference>
<dbReference type="GO" id="GO:0016491">
    <property type="term" value="F:oxidoreductase activity"/>
    <property type="evidence" value="ECO:0007669"/>
    <property type="project" value="UniProtKB-KW"/>
</dbReference>